<gene>
    <name evidence="2" type="ORF">BWQ96_01425</name>
    <name evidence="1" type="ORF">BWQ96_06846</name>
</gene>
<evidence type="ECO:0000313" key="3">
    <source>
        <dbReference type="Proteomes" id="UP000247409"/>
    </source>
</evidence>
<proteinExistence type="predicted"/>
<protein>
    <submittedName>
        <fullName evidence="1">Uncharacterized protein</fullName>
    </submittedName>
</protein>
<comment type="caution">
    <text evidence="1">The sequence shown here is derived from an EMBL/GenBank/DDBJ whole genome shotgun (WGS) entry which is preliminary data.</text>
</comment>
<reference evidence="1 3" key="1">
    <citation type="journal article" date="2018" name="Mol. Biol. Evol.">
        <title>Analysis of the draft genome of the red seaweed Gracilariopsis chorda provides insights into genome size evolution in Rhodophyta.</title>
        <authorList>
            <person name="Lee J."/>
            <person name="Yang E.C."/>
            <person name="Graf L."/>
            <person name="Yang J.H."/>
            <person name="Qiu H."/>
            <person name="Zel Zion U."/>
            <person name="Chan C.X."/>
            <person name="Stephens T.G."/>
            <person name="Weber A.P.M."/>
            <person name="Boo G.H."/>
            <person name="Boo S.M."/>
            <person name="Kim K.M."/>
            <person name="Shin Y."/>
            <person name="Jung M."/>
            <person name="Lee S.J."/>
            <person name="Yim H.S."/>
            <person name="Lee J.H."/>
            <person name="Bhattacharya D."/>
            <person name="Yoon H.S."/>
        </authorList>
    </citation>
    <scope>NUCLEOTIDE SEQUENCE [LARGE SCALE GENOMIC DNA]</scope>
    <source>
        <strain evidence="1 3">SKKU-2015</strain>
        <tissue evidence="1">Whole body</tissue>
    </source>
</reference>
<dbReference type="EMBL" id="NBIV01000125">
    <property type="protein sequence ID" value="PXF43456.1"/>
    <property type="molecule type" value="Genomic_DNA"/>
</dbReference>
<evidence type="ECO:0000313" key="2">
    <source>
        <dbReference type="EMBL" id="PXF48869.1"/>
    </source>
</evidence>
<name>A0A2V3IN00_9FLOR</name>
<evidence type="ECO:0000313" key="1">
    <source>
        <dbReference type="EMBL" id="PXF43456.1"/>
    </source>
</evidence>
<dbReference type="Proteomes" id="UP000247409">
    <property type="component" value="Unassembled WGS sequence"/>
</dbReference>
<keyword evidence="3" id="KW-1185">Reference proteome</keyword>
<sequence length="266" mass="30875">MERYGYIKPIQGGGDGIGFQTPRQVIELESTKGVEISRKILNQSCASSNKNDERMEVWKKELEHRLFLIHQRRLENNRTDCSNLQQKRQSEEGFTVADNQVTNEMSSLSKIQQNALACTNRSSTENEFQFRTSSISSSGKLKADQKLNAFVRFIPWMPKTAEEAIEIWRKGSSDRGYKAVRLFGNAANRRKYIVGYEDWMWSKTGQKNLFLRYRALIELISEFGPVTLRINEEETTEKWKAAIDGFNQHFRLRERPHSISAILKSR</sequence>
<accession>A0A2V3IN00</accession>
<dbReference type="AlphaFoldDB" id="A0A2V3IN00"/>
<dbReference type="EMBL" id="NBIV01000011">
    <property type="protein sequence ID" value="PXF48869.1"/>
    <property type="molecule type" value="Genomic_DNA"/>
</dbReference>
<organism evidence="1 3">
    <name type="scientific">Gracilariopsis chorda</name>
    <dbReference type="NCBI Taxonomy" id="448386"/>
    <lineage>
        <taxon>Eukaryota</taxon>
        <taxon>Rhodophyta</taxon>
        <taxon>Florideophyceae</taxon>
        <taxon>Rhodymeniophycidae</taxon>
        <taxon>Gracilariales</taxon>
        <taxon>Gracilariaceae</taxon>
        <taxon>Gracilariopsis</taxon>
    </lineage>
</organism>